<accession>A0A327KLI2</accession>
<dbReference type="SUPFAM" id="SSF53850">
    <property type="entry name" value="Periplasmic binding protein-like II"/>
    <property type="match status" value="1"/>
</dbReference>
<dbReference type="OrthoDB" id="7375033at2"/>
<name>A0A327KLI2_9BRAD</name>
<evidence type="ECO:0000256" key="1">
    <source>
        <dbReference type="ARBA" id="ARBA00006987"/>
    </source>
</evidence>
<comment type="similarity">
    <text evidence="1">Belongs to the UPF0065 (bug) family.</text>
</comment>
<evidence type="ECO:0000313" key="4">
    <source>
        <dbReference type="Proteomes" id="UP000248863"/>
    </source>
</evidence>
<dbReference type="CDD" id="cd07012">
    <property type="entry name" value="PBP2_Bug_TTT"/>
    <property type="match status" value="1"/>
</dbReference>
<dbReference type="PANTHER" id="PTHR42928">
    <property type="entry name" value="TRICARBOXYLATE-BINDING PROTEIN"/>
    <property type="match status" value="1"/>
</dbReference>
<dbReference type="InterPro" id="IPR042100">
    <property type="entry name" value="Bug_dom1"/>
</dbReference>
<protein>
    <submittedName>
        <fullName evidence="3">MFS transporter</fullName>
    </submittedName>
</protein>
<reference evidence="3 4" key="1">
    <citation type="submission" date="2017-07" db="EMBL/GenBank/DDBJ databases">
        <title>Draft Genome Sequences of Select Purple Nonsulfur Bacteria.</title>
        <authorList>
            <person name="Lasarre B."/>
            <person name="Mckinlay J.B."/>
        </authorList>
    </citation>
    <scope>NUCLEOTIDE SEQUENCE [LARGE SCALE GENOMIC DNA]</scope>
    <source>
        <strain evidence="3 4">DSM 11907</strain>
    </source>
</reference>
<dbReference type="InterPro" id="IPR005064">
    <property type="entry name" value="BUG"/>
</dbReference>
<dbReference type="RefSeq" id="WP_111356680.1">
    <property type="nucleotide sequence ID" value="NZ_NHSK01000039.1"/>
</dbReference>
<dbReference type="Gene3D" id="3.40.190.150">
    <property type="entry name" value="Bordetella uptake gene, domain 1"/>
    <property type="match status" value="1"/>
</dbReference>
<dbReference type="Proteomes" id="UP000248863">
    <property type="component" value="Unassembled WGS sequence"/>
</dbReference>
<dbReference type="EMBL" id="NPEU01000065">
    <property type="protein sequence ID" value="RAI39720.1"/>
    <property type="molecule type" value="Genomic_DNA"/>
</dbReference>
<organism evidence="3 4">
    <name type="scientific">Rhodoplanes elegans</name>
    <dbReference type="NCBI Taxonomy" id="29408"/>
    <lineage>
        <taxon>Bacteria</taxon>
        <taxon>Pseudomonadati</taxon>
        <taxon>Pseudomonadota</taxon>
        <taxon>Alphaproteobacteria</taxon>
        <taxon>Hyphomicrobiales</taxon>
        <taxon>Nitrobacteraceae</taxon>
        <taxon>Rhodoplanes</taxon>
    </lineage>
</organism>
<comment type="caution">
    <text evidence="3">The sequence shown here is derived from an EMBL/GenBank/DDBJ whole genome shotgun (WGS) entry which is preliminary data.</text>
</comment>
<dbReference type="PIRSF" id="PIRSF017082">
    <property type="entry name" value="YflP"/>
    <property type="match status" value="1"/>
</dbReference>
<feature type="signal peptide" evidence="2">
    <location>
        <begin position="1"/>
        <end position="27"/>
    </location>
</feature>
<dbReference type="Gene3D" id="3.40.190.10">
    <property type="entry name" value="Periplasmic binding protein-like II"/>
    <property type="match status" value="1"/>
</dbReference>
<keyword evidence="4" id="KW-1185">Reference proteome</keyword>
<dbReference type="Pfam" id="PF03401">
    <property type="entry name" value="TctC"/>
    <property type="match status" value="1"/>
</dbReference>
<feature type="chain" id="PRO_5016434502" evidence="2">
    <location>
        <begin position="28"/>
        <end position="327"/>
    </location>
</feature>
<keyword evidence="2" id="KW-0732">Signal</keyword>
<sequence length="327" mass="34484">MRTTLALAAGLLLAASATMTTTLPASAQEAWPTRTVTIVVPFAAGGTTDMFGRLFVQAMQDKYKTPFVIENKAGAGGTLGAAWVARAKPDGYTLLVGTASTQAIAPFVYKDPRYDAEKDFAAISLFAKVPNLLTVTPKLPVKTVPELIAYAKSRPEPLVYGSSGVGSATHLPAELFQMMAGIKLVHVPYKSSNDVAAALSGGHVDLAFDNITFAWPLAQSGTVRALAVTSTERSPTAPDLPTIAETLPGFDAPSWHGLFAPAGTPRAVVEQIAADIKTFFGTPEMAARLKEIGAVASPITPDAFSSFATEERKRYRDIVAKAGLQPF</sequence>
<evidence type="ECO:0000313" key="3">
    <source>
        <dbReference type="EMBL" id="RAI39720.1"/>
    </source>
</evidence>
<evidence type="ECO:0000256" key="2">
    <source>
        <dbReference type="SAM" id="SignalP"/>
    </source>
</evidence>
<dbReference type="PANTHER" id="PTHR42928:SF5">
    <property type="entry name" value="BLR1237 PROTEIN"/>
    <property type="match status" value="1"/>
</dbReference>
<dbReference type="AlphaFoldDB" id="A0A327KLI2"/>
<gene>
    <name evidence="3" type="ORF">CH338_08520</name>
</gene>
<proteinExistence type="inferred from homology"/>